<comment type="subcellular location">
    <subcellularLocation>
        <location evidence="1">Endomembrane system</location>
        <topology evidence="1">Multi-pass membrane protein</topology>
    </subcellularLocation>
</comment>
<feature type="transmembrane region" description="Helical" evidence="7">
    <location>
        <begin position="223"/>
        <end position="241"/>
    </location>
</feature>
<evidence type="ECO:0000256" key="3">
    <source>
        <dbReference type="ARBA" id="ARBA00022989"/>
    </source>
</evidence>
<evidence type="ECO:0000259" key="8">
    <source>
        <dbReference type="SMART" id="SM00752"/>
    </source>
</evidence>
<organism evidence="9 10">
    <name type="scientific">Stieleria varia</name>
    <dbReference type="NCBI Taxonomy" id="2528005"/>
    <lineage>
        <taxon>Bacteria</taxon>
        <taxon>Pseudomonadati</taxon>
        <taxon>Planctomycetota</taxon>
        <taxon>Planctomycetia</taxon>
        <taxon>Pirellulales</taxon>
        <taxon>Pirellulaceae</taxon>
        <taxon>Stieleria</taxon>
    </lineage>
</organism>
<dbReference type="Proteomes" id="UP000320176">
    <property type="component" value="Unassembled WGS sequence"/>
</dbReference>
<accession>A0A5C6B8J8</accession>
<feature type="transmembrane region" description="Helical" evidence="7">
    <location>
        <begin position="93"/>
        <end position="119"/>
    </location>
</feature>
<keyword evidence="6" id="KW-0456">Lyase</keyword>
<feature type="transmembrane region" description="Helical" evidence="7">
    <location>
        <begin position="170"/>
        <end position="188"/>
    </location>
</feature>
<reference evidence="9 10" key="1">
    <citation type="submission" date="2019-02" db="EMBL/GenBank/DDBJ databases">
        <title>Deep-cultivation of Planctomycetes and their phenomic and genomic characterization uncovers novel biology.</title>
        <authorList>
            <person name="Wiegand S."/>
            <person name="Jogler M."/>
            <person name="Boedeker C."/>
            <person name="Pinto D."/>
            <person name="Vollmers J."/>
            <person name="Rivas-Marin E."/>
            <person name="Kohn T."/>
            <person name="Peeters S.H."/>
            <person name="Heuer A."/>
            <person name="Rast P."/>
            <person name="Oberbeckmann S."/>
            <person name="Bunk B."/>
            <person name="Jeske O."/>
            <person name="Meyerdierks A."/>
            <person name="Storesund J.E."/>
            <person name="Kallscheuer N."/>
            <person name="Luecker S."/>
            <person name="Lage O.M."/>
            <person name="Pohl T."/>
            <person name="Merkel B.J."/>
            <person name="Hornburger P."/>
            <person name="Mueller R.-W."/>
            <person name="Bruemmer F."/>
            <person name="Labrenz M."/>
            <person name="Spormann A.M."/>
            <person name="Op Den Camp H."/>
            <person name="Overmann J."/>
            <person name="Amann R."/>
            <person name="Jetten M.S.M."/>
            <person name="Mascher T."/>
            <person name="Medema M.H."/>
            <person name="Devos D.P."/>
            <person name="Kaster A.-K."/>
            <person name="Ovreas L."/>
            <person name="Rohde M."/>
            <person name="Galperin M.Y."/>
            <person name="Jogler C."/>
        </authorList>
    </citation>
    <scope>NUCLEOTIDE SEQUENCE [LARGE SCALE GENOMIC DNA]</scope>
    <source>
        <strain evidence="9 10">Pla52n</strain>
    </source>
</reference>
<feature type="transmembrane region" description="Helical" evidence="7">
    <location>
        <begin position="131"/>
        <end position="149"/>
    </location>
</feature>
<keyword evidence="4 7" id="KW-0472">Membrane</keyword>
<evidence type="ECO:0000256" key="7">
    <source>
        <dbReference type="SAM" id="Phobius"/>
    </source>
</evidence>
<dbReference type="PANTHER" id="PTHR12639">
    <property type="entry name" value="VITAMIN K-DEPENDENT GAMMA-CARBOXYLASE"/>
    <property type="match status" value="1"/>
</dbReference>
<dbReference type="EMBL" id="SJPN01000001">
    <property type="protein sequence ID" value="TWU07619.1"/>
    <property type="molecule type" value="Genomic_DNA"/>
</dbReference>
<evidence type="ECO:0000256" key="2">
    <source>
        <dbReference type="ARBA" id="ARBA00022692"/>
    </source>
</evidence>
<proteinExistence type="predicted"/>
<dbReference type="InterPro" id="IPR053934">
    <property type="entry name" value="HTTM_dom"/>
</dbReference>
<dbReference type="InterPro" id="IPR011020">
    <property type="entry name" value="HTTM-like"/>
</dbReference>
<keyword evidence="5" id="KW-1015">Disulfide bond</keyword>
<dbReference type="PANTHER" id="PTHR12639:SF7">
    <property type="entry name" value="HTTM DOMAIN-CONTAINING PROTEIN"/>
    <property type="match status" value="1"/>
</dbReference>
<keyword evidence="3 7" id="KW-1133">Transmembrane helix</keyword>
<keyword evidence="10" id="KW-1185">Reference proteome</keyword>
<dbReference type="Pfam" id="PF05090">
    <property type="entry name" value="HTTM"/>
    <property type="match status" value="1"/>
</dbReference>
<dbReference type="GO" id="GO:0008488">
    <property type="term" value="F:gamma-glutamyl carboxylase activity"/>
    <property type="evidence" value="ECO:0007669"/>
    <property type="project" value="InterPro"/>
</dbReference>
<dbReference type="InterPro" id="IPR007782">
    <property type="entry name" value="VKG_COase"/>
</dbReference>
<comment type="caution">
    <text evidence="9">The sequence shown here is derived from an EMBL/GenBank/DDBJ whole genome shotgun (WGS) entry which is preliminary data.</text>
</comment>
<evidence type="ECO:0000313" key="9">
    <source>
        <dbReference type="EMBL" id="TWU07619.1"/>
    </source>
</evidence>
<name>A0A5C6B8J8_9BACT</name>
<gene>
    <name evidence="9" type="ORF">Pla52n_01920</name>
</gene>
<dbReference type="GO" id="GO:0012505">
    <property type="term" value="C:endomembrane system"/>
    <property type="evidence" value="ECO:0007669"/>
    <property type="project" value="UniProtKB-SubCell"/>
</dbReference>
<protein>
    <submittedName>
        <fullName evidence="9">Vitamin K-dependent gamma-carboxylase</fullName>
    </submittedName>
</protein>
<dbReference type="SMART" id="SM00752">
    <property type="entry name" value="HTTM"/>
    <property type="match status" value="1"/>
</dbReference>
<dbReference type="Pfam" id="PF22777">
    <property type="entry name" value="VKGC_lumenal_dom"/>
    <property type="match status" value="1"/>
</dbReference>
<evidence type="ECO:0000256" key="1">
    <source>
        <dbReference type="ARBA" id="ARBA00004127"/>
    </source>
</evidence>
<evidence type="ECO:0000313" key="10">
    <source>
        <dbReference type="Proteomes" id="UP000320176"/>
    </source>
</evidence>
<feature type="domain" description="HTTM-like" evidence="8">
    <location>
        <begin position="25"/>
        <end position="284"/>
    </location>
</feature>
<dbReference type="GO" id="GO:0019842">
    <property type="term" value="F:vitamin binding"/>
    <property type="evidence" value="ECO:0007669"/>
    <property type="project" value="TreeGrafter"/>
</dbReference>
<evidence type="ECO:0000256" key="4">
    <source>
        <dbReference type="ARBA" id="ARBA00023136"/>
    </source>
</evidence>
<feature type="transmembrane region" description="Helical" evidence="7">
    <location>
        <begin position="32"/>
        <end position="52"/>
    </location>
</feature>
<evidence type="ECO:0000256" key="5">
    <source>
        <dbReference type="ARBA" id="ARBA00023157"/>
    </source>
</evidence>
<feature type="transmembrane region" description="Helical" evidence="7">
    <location>
        <begin position="315"/>
        <end position="336"/>
    </location>
</feature>
<evidence type="ECO:0000256" key="6">
    <source>
        <dbReference type="ARBA" id="ARBA00023239"/>
    </source>
</evidence>
<keyword evidence="2 7" id="KW-0812">Transmembrane</keyword>
<sequence length="518" mass="59697">MEMSQPSDSIPGTTSRARFDFRQMWLGVDPTFLIVFRVILAFTIASWAQHFLSDDRYRSLFIEPRMLFKYPGFHWVQLWPGDGLYWHFRITQLAALALIIGFLTRLAAATLSLSMLYILLLERQLYNNHDYLLICCAALLVFLPASCRLSVDSRLGIERQRRRIPRWQLWLLRFQLGLPYVYGAIAKLNADWLAGQPAEIFLHASAGTSIIGPYLTLPMAKWLMAYGGLVFDALIVPLLMFHKTRAIAIGLALGFHLTNAVLFNIGVFPWFMLATLYVFFPPELIAGLTRRLLRTTGAIRLQTDKQIRHRRLSRIGFCIAAIYVIVQLLLPFRHWLMPGDASWNGRGHRFAWRMMLRHKESLTWFKIENDTGFLYAPATLVMTPYQSKIAVRDPEMIQQAALKIQQLAWEMGQSDCRVYVLALTSLNGRRPVPIIDPDADLTKVQRGWLSNDWVRDEPGPFLDPAWNVPQERWWTELTLPERFAALQGQSLARWQADFERFAQYQKSVQAANQNPGNP</sequence>
<dbReference type="InterPro" id="IPR053935">
    <property type="entry name" value="VKGC_lumenal_dom"/>
</dbReference>
<dbReference type="AlphaFoldDB" id="A0A5C6B8J8"/>